<dbReference type="InterPro" id="IPR003615">
    <property type="entry name" value="HNH_nuc"/>
</dbReference>
<organism evidence="2 3">
    <name type="scientific">Sphingomonas montanisoli</name>
    <dbReference type="NCBI Taxonomy" id="2606412"/>
    <lineage>
        <taxon>Bacteria</taxon>
        <taxon>Pseudomonadati</taxon>
        <taxon>Pseudomonadota</taxon>
        <taxon>Alphaproteobacteria</taxon>
        <taxon>Sphingomonadales</taxon>
        <taxon>Sphingomonadaceae</taxon>
        <taxon>Sphingomonas</taxon>
    </lineage>
</organism>
<comment type="caution">
    <text evidence="2">The sequence shown here is derived from an EMBL/GenBank/DDBJ whole genome shotgun (WGS) entry which is preliminary data.</text>
</comment>
<reference evidence="2 3" key="1">
    <citation type="submission" date="2019-08" db="EMBL/GenBank/DDBJ databases">
        <authorList>
            <person name="Wang G."/>
            <person name="Xu Z."/>
        </authorList>
    </citation>
    <scope>NUCLEOTIDE SEQUENCE [LARGE SCALE GENOMIC DNA]</scope>
    <source>
        <strain evidence="2 3">ZX</strain>
    </source>
</reference>
<dbReference type="SUPFAM" id="SSF54060">
    <property type="entry name" value="His-Me finger endonucleases"/>
    <property type="match status" value="1"/>
</dbReference>
<evidence type="ECO:0000259" key="1">
    <source>
        <dbReference type="Pfam" id="PF13392"/>
    </source>
</evidence>
<protein>
    <recommendedName>
        <fullName evidence="1">HNH nuclease domain-containing protein</fullName>
    </recommendedName>
</protein>
<dbReference type="GO" id="GO:0004519">
    <property type="term" value="F:endonuclease activity"/>
    <property type="evidence" value="ECO:0007669"/>
    <property type="project" value="InterPro"/>
</dbReference>
<dbReference type="InterPro" id="IPR044930">
    <property type="entry name" value="Homing_endonuclease_His-Me"/>
</dbReference>
<dbReference type="RefSeq" id="WP_425474043.1">
    <property type="nucleotide sequence ID" value="NZ_VTOU01000003.1"/>
</dbReference>
<dbReference type="EMBL" id="VTOU01000003">
    <property type="protein sequence ID" value="TZG25629.1"/>
    <property type="molecule type" value="Genomic_DNA"/>
</dbReference>
<dbReference type="Proteomes" id="UP000322077">
    <property type="component" value="Unassembled WGS sequence"/>
</dbReference>
<dbReference type="InterPro" id="IPR044925">
    <property type="entry name" value="His-Me_finger_sf"/>
</dbReference>
<keyword evidence="3" id="KW-1185">Reference proteome</keyword>
<proteinExistence type="predicted"/>
<feature type="domain" description="HNH nuclease" evidence="1">
    <location>
        <begin position="43"/>
        <end position="89"/>
    </location>
</feature>
<evidence type="ECO:0000313" key="2">
    <source>
        <dbReference type="EMBL" id="TZG25629.1"/>
    </source>
</evidence>
<dbReference type="Pfam" id="PF13392">
    <property type="entry name" value="HNH_3"/>
    <property type="match status" value="1"/>
</dbReference>
<gene>
    <name evidence="2" type="ORF">FYJ91_11425</name>
</gene>
<accession>A0A5D9C209</accession>
<dbReference type="AlphaFoldDB" id="A0A5D9C209"/>
<sequence length="157" mass="17671">MGWTPDAETNRDFWSKVKVSEVDACWEWQAGRNASGYGRFKRKGAHRTALSLATGIPLDTDMLALHGCDNPPCCNPNHLRWGTTQDNSRDTVARGRTHKWNGKRAGERNPRAKITAAIAEEIRRRYAPGAYGKKKLCKDFGLAKTTIYLILKGRIWA</sequence>
<dbReference type="Gene3D" id="3.90.75.10">
    <property type="entry name" value="Homing Intron 3 (I-ppo) Encoded Endonuclease, Chain A"/>
    <property type="match status" value="1"/>
</dbReference>
<name>A0A5D9C209_9SPHN</name>
<evidence type="ECO:0000313" key="3">
    <source>
        <dbReference type="Proteomes" id="UP000322077"/>
    </source>
</evidence>